<organism evidence="1 2">
    <name type="scientific">Microcosmobacter mediterraneus</name>
    <dbReference type="NCBI Taxonomy" id="3075607"/>
    <lineage>
        <taxon>Bacteria</taxon>
        <taxon>Pseudomonadati</taxon>
        <taxon>Bacteroidota</taxon>
        <taxon>Flavobacteriia</taxon>
        <taxon>Flavobacteriales</taxon>
        <taxon>Flavobacteriaceae</taxon>
        <taxon>Microcosmobacter</taxon>
    </lineage>
</organism>
<accession>A0ABU2YLE1</accession>
<evidence type="ECO:0000313" key="2">
    <source>
        <dbReference type="Proteomes" id="UP001259492"/>
    </source>
</evidence>
<dbReference type="EMBL" id="JAVRIA010000004">
    <property type="protein sequence ID" value="MDT0558647.1"/>
    <property type="molecule type" value="Genomic_DNA"/>
</dbReference>
<dbReference type="RefSeq" id="WP_311427415.1">
    <property type="nucleotide sequence ID" value="NZ_JAVRIA010000004.1"/>
</dbReference>
<dbReference type="Proteomes" id="UP001259492">
    <property type="component" value="Unassembled WGS sequence"/>
</dbReference>
<dbReference type="InterPro" id="IPR011466">
    <property type="entry name" value="DUF1572"/>
</dbReference>
<dbReference type="InterPro" id="IPR034660">
    <property type="entry name" value="DinB/YfiT-like"/>
</dbReference>
<sequence length="147" mass="17307">MISDTLIKLFTRDLNKLKVEIKRYKNEENLWITKEQISNSAGNLALHLVGNLNHFIGAEFGETGYIRQRDLEFSSKHIDSEVILNQIDDTIIVIQKSLSGLSDKELQMEYRRNPFEEFMTAEFFLIHLLTHLSYHLGQINYHRRLLE</sequence>
<comment type="caution">
    <text evidence="1">The sequence shown here is derived from an EMBL/GenBank/DDBJ whole genome shotgun (WGS) entry which is preliminary data.</text>
</comment>
<protein>
    <submittedName>
        <fullName evidence="1">DUF1572 family protein</fullName>
    </submittedName>
</protein>
<dbReference type="Pfam" id="PF07609">
    <property type="entry name" value="DUF1572"/>
    <property type="match status" value="1"/>
</dbReference>
<dbReference type="SUPFAM" id="SSF109854">
    <property type="entry name" value="DinB/YfiT-like putative metalloenzymes"/>
    <property type="match status" value="1"/>
</dbReference>
<keyword evidence="2" id="KW-1185">Reference proteome</keyword>
<reference evidence="1 2" key="1">
    <citation type="submission" date="2023-09" db="EMBL/GenBank/DDBJ databases">
        <authorList>
            <person name="Rey-Velasco X."/>
        </authorList>
    </citation>
    <scope>NUCLEOTIDE SEQUENCE [LARGE SCALE GENOMIC DNA]</scope>
    <source>
        <strain evidence="1 2">W332</strain>
    </source>
</reference>
<proteinExistence type="predicted"/>
<evidence type="ECO:0000313" key="1">
    <source>
        <dbReference type="EMBL" id="MDT0558647.1"/>
    </source>
</evidence>
<name>A0ABU2YLE1_9FLAO</name>
<gene>
    <name evidence="1" type="ORF">RM697_08315</name>
</gene>
<dbReference type="Gene3D" id="1.20.120.450">
    <property type="entry name" value="dinb family like domain"/>
    <property type="match status" value="1"/>
</dbReference>